<dbReference type="AlphaFoldDB" id="A0A382Z7I6"/>
<keyword evidence="2" id="KW-0472">Membrane</keyword>
<evidence type="ECO:0000256" key="3">
    <source>
        <dbReference type="ARBA" id="ARBA00023237"/>
    </source>
</evidence>
<evidence type="ECO:0000256" key="4">
    <source>
        <dbReference type="SAM" id="MobiDB-lite"/>
    </source>
</evidence>
<keyword evidence="3" id="KW-0998">Cell outer membrane</keyword>
<feature type="region of interest" description="Disordered" evidence="4">
    <location>
        <begin position="1"/>
        <end position="26"/>
    </location>
</feature>
<comment type="subcellular location">
    <subcellularLocation>
        <location evidence="1">Cell outer membrane</location>
    </subcellularLocation>
</comment>
<accession>A0A382Z7I6</accession>
<organism evidence="5">
    <name type="scientific">marine metagenome</name>
    <dbReference type="NCBI Taxonomy" id="408172"/>
    <lineage>
        <taxon>unclassified sequences</taxon>
        <taxon>metagenomes</taxon>
        <taxon>ecological metagenomes</taxon>
    </lineage>
</organism>
<feature type="non-terminal residue" evidence="5">
    <location>
        <position position="1"/>
    </location>
</feature>
<proteinExistence type="predicted"/>
<evidence type="ECO:0000256" key="1">
    <source>
        <dbReference type="ARBA" id="ARBA00004442"/>
    </source>
</evidence>
<protein>
    <recommendedName>
        <fullName evidence="6">TonB-dependent receptor-like beta-barrel domain-containing protein</fullName>
    </recommendedName>
</protein>
<gene>
    <name evidence="5" type="ORF">METZ01_LOCUS444328</name>
</gene>
<dbReference type="InterPro" id="IPR036942">
    <property type="entry name" value="Beta-barrel_TonB_sf"/>
</dbReference>
<evidence type="ECO:0000256" key="2">
    <source>
        <dbReference type="ARBA" id="ARBA00023136"/>
    </source>
</evidence>
<evidence type="ECO:0000313" key="5">
    <source>
        <dbReference type="EMBL" id="SVD91474.1"/>
    </source>
</evidence>
<evidence type="ECO:0008006" key="6">
    <source>
        <dbReference type="Google" id="ProtNLM"/>
    </source>
</evidence>
<sequence>VSSWNPQGGYSYEPGSDPYPDGNGESWTETEVLGAFFDYYNSLPQEFIDTWNINNSEAQWAIPGWQAGTAYQAPSGMTATADNKSEGMEVEFTANPTTNWRIMLNLSKTEATRANVGGDISNFIEERAEAYDGPAGAVRLWGPGRSYTNSSRAWYRSYLWGEYQLAKLQEGSDAPEIRKWHANLITNYHFTEGRLNGVNFGGSARYMSGSIVGYPVIDNLEGNTDFIWQIDNPYMSDAETRIDLWLGYRRKLTDKIDWR</sequence>
<dbReference type="Gene3D" id="2.40.170.20">
    <property type="entry name" value="TonB-dependent receptor, beta-barrel domain"/>
    <property type="match status" value="1"/>
</dbReference>
<dbReference type="SUPFAM" id="SSF56935">
    <property type="entry name" value="Porins"/>
    <property type="match status" value="1"/>
</dbReference>
<name>A0A382Z7I6_9ZZZZ</name>
<dbReference type="GO" id="GO:0009279">
    <property type="term" value="C:cell outer membrane"/>
    <property type="evidence" value="ECO:0007669"/>
    <property type="project" value="UniProtKB-SubCell"/>
</dbReference>
<feature type="non-terminal residue" evidence="5">
    <location>
        <position position="259"/>
    </location>
</feature>
<dbReference type="EMBL" id="UINC01181669">
    <property type="protein sequence ID" value="SVD91474.1"/>
    <property type="molecule type" value="Genomic_DNA"/>
</dbReference>
<reference evidence="5" key="1">
    <citation type="submission" date="2018-05" db="EMBL/GenBank/DDBJ databases">
        <authorList>
            <person name="Lanie J.A."/>
            <person name="Ng W.-L."/>
            <person name="Kazmierczak K.M."/>
            <person name="Andrzejewski T.M."/>
            <person name="Davidsen T.M."/>
            <person name="Wayne K.J."/>
            <person name="Tettelin H."/>
            <person name="Glass J.I."/>
            <person name="Rusch D."/>
            <person name="Podicherti R."/>
            <person name="Tsui H.-C.T."/>
            <person name="Winkler M.E."/>
        </authorList>
    </citation>
    <scope>NUCLEOTIDE SEQUENCE</scope>
</reference>